<dbReference type="Pfam" id="PF11827">
    <property type="entry name" value="DUF3347"/>
    <property type="match status" value="1"/>
</dbReference>
<evidence type="ECO:0000313" key="3">
    <source>
        <dbReference type="Proteomes" id="UP000293874"/>
    </source>
</evidence>
<dbReference type="RefSeq" id="WP_130540688.1">
    <property type="nucleotide sequence ID" value="NZ_CP042431.1"/>
</dbReference>
<feature type="domain" description="DUF3347" evidence="1">
    <location>
        <begin position="54"/>
        <end position="146"/>
    </location>
</feature>
<dbReference type="InterPro" id="IPR021782">
    <property type="entry name" value="DUF3347"/>
</dbReference>
<organism evidence="2 3">
    <name type="scientific">Pseudobacter ginsenosidimutans</name>
    <dbReference type="NCBI Taxonomy" id="661488"/>
    <lineage>
        <taxon>Bacteria</taxon>
        <taxon>Pseudomonadati</taxon>
        <taxon>Bacteroidota</taxon>
        <taxon>Chitinophagia</taxon>
        <taxon>Chitinophagales</taxon>
        <taxon>Chitinophagaceae</taxon>
        <taxon>Pseudobacter</taxon>
    </lineage>
</organism>
<proteinExistence type="predicted"/>
<name>A0A4Q7N5Q1_9BACT</name>
<evidence type="ECO:0000259" key="1">
    <source>
        <dbReference type="Pfam" id="PF11827"/>
    </source>
</evidence>
<dbReference type="EMBL" id="SGXA01000001">
    <property type="protein sequence ID" value="RZS76386.1"/>
    <property type="molecule type" value="Genomic_DNA"/>
</dbReference>
<gene>
    <name evidence="2" type="ORF">EV199_2269</name>
</gene>
<dbReference type="AlphaFoldDB" id="A0A4Q7N5Q1"/>
<protein>
    <submittedName>
        <fullName evidence="2">Uncharacterized protein DUF3347</fullName>
    </submittedName>
</protein>
<sequence>MKKGVLLILVLVILGIAGWMIWGGKKENKPEEKQKPLTKAENTDAFNSSFGVMLNTYFKLKDALVASDTAKASAAALELATAADSLKIDEIRADTMGVLKLTAEEYAGTINGSAKGLAGEKTIEAKRQEFKMITDALYVLFQTVRYNEQKIYWIHCPMAFNNTGAYWINQDSTVRNPYFGDKMLTCGTVEGQLDFTQQ</sequence>
<comment type="caution">
    <text evidence="2">The sequence shown here is derived from an EMBL/GenBank/DDBJ whole genome shotgun (WGS) entry which is preliminary data.</text>
</comment>
<dbReference type="OrthoDB" id="5513217at2"/>
<reference evidence="2 3" key="1">
    <citation type="submission" date="2019-02" db="EMBL/GenBank/DDBJ databases">
        <title>Genomic Encyclopedia of Type Strains, Phase IV (KMG-IV): sequencing the most valuable type-strain genomes for metagenomic binning, comparative biology and taxonomic classification.</title>
        <authorList>
            <person name="Goeker M."/>
        </authorList>
    </citation>
    <scope>NUCLEOTIDE SEQUENCE [LARGE SCALE GENOMIC DNA]</scope>
    <source>
        <strain evidence="2 3">DSM 18116</strain>
    </source>
</reference>
<dbReference type="Proteomes" id="UP000293874">
    <property type="component" value="Unassembled WGS sequence"/>
</dbReference>
<evidence type="ECO:0000313" key="2">
    <source>
        <dbReference type="EMBL" id="RZS76386.1"/>
    </source>
</evidence>
<keyword evidence="3" id="KW-1185">Reference proteome</keyword>
<accession>A0A4Q7N5Q1</accession>